<protein>
    <submittedName>
        <fullName evidence="4">HSP20 family protein</fullName>
    </submittedName>
</protein>
<keyword evidence="6" id="KW-1185">Reference proteome</keyword>
<evidence type="ECO:0000313" key="4">
    <source>
        <dbReference type="EMBL" id="GAP62525.1"/>
    </source>
</evidence>
<dbReference type="InParanoid" id="A0A0M8K636"/>
<dbReference type="RefSeq" id="WP_054492438.1">
    <property type="nucleotide sequence ID" value="NZ_BBZA01000062.1"/>
</dbReference>
<organism evidence="4 6">
    <name type="scientific">Ardenticatena maritima</name>
    <dbReference type="NCBI Taxonomy" id="872965"/>
    <lineage>
        <taxon>Bacteria</taxon>
        <taxon>Bacillati</taxon>
        <taxon>Chloroflexota</taxon>
        <taxon>Ardenticatenia</taxon>
        <taxon>Ardenticatenales</taxon>
        <taxon>Ardenticatenaceae</taxon>
        <taxon>Ardenticatena</taxon>
    </lineage>
</organism>
<evidence type="ECO:0000259" key="3">
    <source>
        <dbReference type="PROSITE" id="PS01031"/>
    </source>
</evidence>
<dbReference type="Pfam" id="PF00011">
    <property type="entry name" value="HSP20"/>
    <property type="match status" value="1"/>
</dbReference>
<dbReference type="STRING" id="872965.SE16_06865"/>
<evidence type="ECO:0000313" key="7">
    <source>
        <dbReference type="Proteomes" id="UP000050502"/>
    </source>
</evidence>
<dbReference type="Proteomes" id="UP000050502">
    <property type="component" value="Unassembled WGS sequence"/>
</dbReference>
<dbReference type="Gene3D" id="2.60.40.790">
    <property type="match status" value="1"/>
</dbReference>
<dbReference type="CDD" id="cd06464">
    <property type="entry name" value="ACD_sHsps-like"/>
    <property type="match status" value="1"/>
</dbReference>
<sequence length="146" mass="17225">MLTRWDPFREMLSIRDAMDRLFEESFLRPAWLTAGEDTFASMPINLYETDKELVLEATLPGFSPDEVDIEVQNNTVVIRAEHTEEREEKERDYHIRERRYGKFYRQVALPVEVNADKAQAEFKNGVVVVHFPKVEQAKPRKIKIKK</sequence>
<dbReference type="InterPro" id="IPR002068">
    <property type="entry name" value="A-crystallin/Hsp20_dom"/>
</dbReference>
<dbReference type="AlphaFoldDB" id="A0A0M8K636"/>
<gene>
    <name evidence="4" type="ORF">ARMA_0948</name>
    <name evidence="5" type="ORF">SE16_06865</name>
</gene>
<dbReference type="InterPro" id="IPR008978">
    <property type="entry name" value="HSP20-like_chaperone"/>
</dbReference>
<dbReference type="FunCoup" id="A0A0M8K636">
    <property type="interactions" value="13"/>
</dbReference>
<reference evidence="4 6" key="1">
    <citation type="journal article" date="2015" name="Genome Announc.">
        <title>Draft Genome Sequence of a Heterotrophic Facultative Anaerobic Thermophilic Bacterium, Ardenticatena maritima Strain 110ST.</title>
        <authorList>
            <person name="Kawaichi S."/>
            <person name="Yoshida T."/>
            <person name="Sako Y."/>
            <person name="Nakamura R."/>
        </authorList>
    </citation>
    <scope>NUCLEOTIDE SEQUENCE [LARGE SCALE GENOMIC DNA]</scope>
    <source>
        <strain evidence="4 6">110S</strain>
    </source>
</reference>
<evidence type="ECO:0000313" key="5">
    <source>
        <dbReference type="EMBL" id="KPL88504.1"/>
    </source>
</evidence>
<comment type="similarity">
    <text evidence="1 2">Belongs to the small heat shock protein (HSP20) family.</text>
</comment>
<name>A0A0M8K636_9CHLR</name>
<dbReference type="EMBL" id="BBZA01000062">
    <property type="protein sequence ID" value="GAP62525.1"/>
    <property type="molecule type" value="Genomic_DNA"/>
</dbReference>
<dbReference type="SUPFAM" id="SSF49764">
    <property type="entry name" value="HSP20-like chaperones"/>
    <property type="match status" value="1"/>
</dbReference>
<dbReference type="Proteomes" id="UP000037784">
    <property type="component" value="Unassembled WGS sequence"/>
</dbReference>
<proteinExistence type="inferred from homology"/>
<dbReference type="PROSITE" id="PS01031">
    <property type="entry name" value="SHSP"/>
    <property type="match status" value="1"/>
</dbReference>
<reference evidence="5 7" key="2">
    <citation type="submission" date="2015-07" db="EMBL/GenBank/DDBJ databases">
        <title>Whole genome sequence of Ardenticatena maritima DSM 23922.</title>
        <authorList>
            <person name="Hemp J."/>
            <person name="Ward L.M."/>
            <person name="Pace L.A."/>
            <person name="Fischer W.W."/>
        </authorList>
    </citation>
    <scope>NUCLEOTIDE SEQUENCE [LARGE SCALE GENOMIC DNA]</scope>
    <source>
        <strain evidence="5 7">110S</strain>
    </source>
</reference>
<dbReference type="EMBL" id="LGKN01000004">
    <property type="protein sequence ID" value="KPL88504.1"/>
    <property type="molecule type" value="Genomic_DNA"/>
</dbReference>
<comment type="caution">
    <text evidence="4">The sequence shown here is derived from an EMBL/GenBank/DDBJ whole genome shotgun (WGS) entry which is preliminary data.</text>
</comment>
<dbReference type="OrthoDB" id="9811615at2"/>
<dbReference type="InterPro" id="IPR031107">
    <property type="entry name" value="Small_HSP"/>
</dbReference>
<evidence type="ECO:0000313" key="6">
    <source>
        <dbReference type="Proteomes" id="UP000037784"/>
    </source>
</evidence>
<reference evidence="6" key="3">
    <citation type="submission" date="2015-08" db="EMBL/GenBank/DDBJ databases">
        <title>Draft Genome Sequence of a Heterotrophic Facultative Anaerobic Bacterium Ardenticatena maritima Strain 110S.</title>
        <authorList>
            <person name="Kawaichi S."/>
            <person name="Yoshida T."/>
            <person name="Sako Y."/>
            <person name="Nakamura R."/>
        </authorList>
    </citation>
    <scope>NUCLEOTIDE SEQUENCE [LARGE SCALE GENOMIC DNA]</scope>
    <source>
        <strain evidence="6">110S</strain>
    </source>
</reference>
<evidence type="ECO:0000256" key="1">
    <source>
        <dbReference type="PROSITE-ProRule" id="PRU00285"/>
    </source>
</evidence>
<accession>A0A0M8K636</accession>
<dbReference type="PANTHER" id="PTHR11527">
    <property type="entry name" value="HEAT-SHOCK PROTEIN 20 FAMILY MEMBER"/>
    <property type="match status" value="1"/>
</dbReference>
<evidence type="ECO:0000256" key="2">
    <source>
        <dbReference type="RuleBase" id="RU003616"/>
    </source>
</evidence>
<feature type="domain" description="SHSP" evidence="3">
    <location>
        <begin position="35"/>
        <end position="146"/>
    </location>
</feature>